<dbReference type="AlphaFoldDB" id="A0A445MSX9"/>
<gene>
    <name evidence="2" type="ORF">PITCH_A1430028</name>
</gene>
<feature type="domain" description="HTH merR-type" evidence="1">
    <location>
        <begin position="3"/>
        <end position="69"/>
    </location>
</feature>
<dbReference type="EMBL" id="OJIN01000050">
    <property type="protein sequence ID" value="SPD72644.1"/>
    <property type="molecule type" value="Genomic_DNA"/>
</dbReference>
<evidence type="ECO:0000259" key="1">
    <source>
        <dbReference type="Pfam" id="PF13411"/>
    </source>
</evidence>
<sequence length="115" mass="13171">MLTLHEVSQKTGLSQNFIRLCKTKLGDILNPYLYRGDKNKLLFDDNCIMTFDKIRKLKDDGLSISDIVRGFKQEFTVALLNTNKDKLNLKHAEHLYNLGESTTSVDTLLKNMIHG</sequence>
<dbReference type="InterPro" id="IPR000551">
    <property type="entry name" value="MerR-type_HTH_dom"/>
</dbReference>
<reference evidence="2" key="1">
    <citation type="submission" date="2018-01" db="EMBL/GenBank/DDBJ databases">
        <authorList>
            <person name="Regsiter A."/>
            <person name="William W."/>
        </authorList>
    </citation>
    <scope>NUCLEOTIDE SEQUENCE</scope>
    <source>
        <strain evidence="2">TRIP AH-1</strain>
    </source>
</reference>
<protein>
    <recommendedName>
        <fullName evidence="1">HTH merR-type domain-containing protein</fullName>
    </recommendedName>
</protein>
<dbReference type="Pfam" id="PF13411">
    <property type="entry name" value="MerR_1"/>
    <property type="match status" value="1"/>
</dbReference>
<accession>A0A445MSX9</accession>
<dbReference type="InterPro" id="IPR009061">
    <property type="entry name" value="DNA-bd_dom_put_sf"/>
</dbReference>
<name>A0A445MSX9_9BACT</name>
<dbReference type="SUPFAM" id="SSF46955">
    <property type="entry name" value="Putative DNA-binding domain"/>
    <property type="match status" value="1"/>
</dbReference>
<dbReference type="GO" id="GO:0006355">
    <property type="term" value="P:regulation of DNA-templated transcription"/>
    <property type="evidence" value="ECO:0007669"/>
    <property type="project" value="InterPro"/>
</dbReference>
<evidence type="ECO:0000313" key="2">
    <source>
        <dbReference type="EMBL" id="SPD72644.1"/>
    </source>
</evidence>
<organism evidence="2">
    <name type="scientific">uncultured Desulfobacterium sp</name>
    <dbReference type="NCBI Taxonomy" id="201089"/>
    <lineage>
        <taxon>Bacteria</taxon>
        <taxon>Pseudomonadati</taxon>
        <taxon>Thermodesulfobacteriota</taxon>
        <taxon>Desulfobacteria</taxon>
        <taxon>Desulfobacterales</taxon>
        <taxon>Desulfobacteriaceae</taxon>
        <taxon>Desulfobacterium</taxon>
        <taxon>environmental samples</taxon>
    </lineage>
</organism>
<dbReference type="GO" id="GO:0003677">
    <property type="term" value="F:DNA binding"/>
    <property type="evidence" value="ECO:0007669"/>
    <property type="project" value="InterPro"/>
</dbReference>
<dbReference type="Gene3D" id="1.10.1660.10">
    <property type="match status" value="1"/>
</dbReference>
<proteinExistence type="predicted"/>